<dbReference type="InterPro" id="IPR015421">
    <property type="entry name" value="PyrdxlP-dep_Trfase_major"/>
</dbReference>
<evidence type="ECO:0000256" key="3">
    <source>
        <dbReference type="ARBA" id="ARBA00022898"/>
    </source>
</evidence>
<accession>A0A0F9FAV4</accession>
<dbReference type="Gene3D" id="3.90.1150.10">
    <property type="entry name" value="Aspartate Aminotransferase, domain 1"/>
    <property type="match status" value="1"/>
</dbReference>
<comment type="similarity">
    <text evidence="2">Belongs to the class-III pyridoxal-phosphate-dependent aminotransferase family.</text>
</comment>
<feature type="non-terminal residue" evidence="4">
    <location>
        <position position="355"/>
    </location>
</feature>
<dbReference type="PROSITE" id="PS00600">
    <property type="entry name" value="AA_TRANSFER_CLASS_3"/>
    <property type="match status" value="1"/>
</dbReference>
<comment type="caution">
    <text evidence="4">The sequence shown here is derived from an EMBL/GenBank/DDBJ whole genome shotgun (WGS) entry which is preliminary data.</text>
</comment>
<dbReference type="Gene3D" id="3.40.640.10">
    <property type="entry name" value="Type I PLP-dependent aspartate aminotransferase-like (Major domain)"/>
    <property type="match status" value="1"/>
</dbReference>
<protein>
    <recommendedName>
        <fullName evidence="5">Aspartate aminotransferase family protein</fullName>
    </recommendedName>
</protein>
<dbReference type="PANTHER" id="PTHR43094">
    <property type="entry name" value="AMINOTRANSFERASE"/>
    <property type="match status" value="1"/>
</dbReference>
<dbReference type="GO" id="GO:0008483">
    <property type="term" value="F:transaminase activity"/>
    <property type="evidence" value="ECO:0007669"/>
    <property type="project" value="InterPro"/>
</dbReference>
<dbReference type="FunFam" id="3.40.640.10:FF:000004">
    <property type="entry name" value="Acetylornithine aminotransferase"/>
    <property type="match status" value="1"/>
</dbReference>
<dbReference type="AlphaFoldDB" id="A0A0F9FAV4"/>
<name>A0A0F9FAV4_9ZZZZ</name>
<evidence type="ECO:0000256" key="2">
    <source>
        <dbReference type="ARBA" id="ARBA00008954"/>
    </source>
</evidence>
<proteinExistence type="inferred from homology"/>
<dbReference type="GO" id="GO:0030170">
    <property type="term" value="F:pyridoxal phosphate binding"/>
    <property type="evidence" value="ECO:0007669"/>
    <property type="project" value="InterPro"/>
</dbReference>
<dbReference type="CDD" id="cd00610">
    <property type="entry name" value="OAT_like"/>
    <property type="match status" value="1"/>
</dbReference>
<dbReference type="InterPro" id="IPR015422">
    <property type="entry name" value="PyrdxlP-dep_Trfase_small"/>
</dbReference>
<dbReference type="InterPro" id="IPR015424">
    <property type="entry name" value="PyrdxlP-dep_Trfase"/>
</dbReference>
<evidence type="ECO:0000256" key="1">
    <source>
        <dbReference type="ARBA" id="ARBA00001933"/>
    </source>
</evidence>
<dbReference type="InterPro" id="IPR049704">
    <property type="entry name" value="Aminotrans_3_PPA_site"/>
</dbReference>
<dbReference type="PIRSF" id="PIRSF000521">
    <property type="entry name" value="Transaminase_4ab_Lys_Orn"/>
    <property type="match status" value="1"/>
</dbReference>
<reference evidence="4" key="1">
    <citation type="journal article" date="2015" name="Nature">
        <title>Complex archaea that bridge the gap between prokaryotes and eukaryotes.</title>
        <authorList>
            <person name="Spang A."/>
            <person name="Saw J.H."/>
            <person name="Jorgensen S.L."/>
            <person name="Zaremba-Niedzwiedzka K."/>
            <person name="Martijn J."/>
            <person name="Lind A.E."/>
            <person name="van Eijk R."/>
            <person name="Schleper C."/>
            <person name="Guy L."/>
            <person name="Ettema T.J."/>
        </authorList>
    </citation>
    <scope>NUCLEOTIDE SEQUENCE</scope>
</reference>
<gene>
    <name evidence="4" type="ORF">LCGC14_2327510</name>
</gene>
<comment type="cofactor">
    <cofactor evidence="1">
        <name>pyridoxal 5'-phosphate</name>
        <dbReference type="ChEBI" id="CHEBI:597326"/>
    </cofactor>
</comment>
<dbReference type="InterPro" id="IPR005814">
    <property type="entry name" value="Aminotrans_3"/>
</dbReference>
<evidence type="ECO:0000313" key="4">
    <source>
        <dbReference type="EMBL" id="KKL48237.1"/>
    </source>
</evidence>
<sequence length="355" mass="39306">MPETGSSVLYGHLGKEYTTIVKGKGVYVFDENGKRYLDAVGGVGVVNVGHGVDEIVQAIKKQAKTLAFAYGGSLDNRPRQELADKLQQWAQKGMGETKTFFCSGGAEANESALKIAHQYHRERGRPDKRLVVGRWQSYHGNTIATLSMGGRTQWRNIYSSYLLNFLHIAPTYCYRCPWSKTYPGCKLDCAYELRRVIRQEGPENVAAFIAEPIVGTSMAAVMPPPEYFSIIRSICDEYDVLFVVDEVLTGIGRTGEKWGIDHWQVTPDIITTAKGLSGGYSPLAAVMVAEKIWRTIASGSRRVMHSYTFGGNPLSCAAGVATLRYIEEHNLDSRSREVGSRLLSALQQELSDLSY</sequence>
<dbReference type="EMBL" id="LAZR01033385">
    <property type="protein sequence ID" value="KKL48237.1"/>
    <property type="molecule type" value="Genomic_DNA"/>
</dbReference>
<organism evidence="4">
    <name type="scientific">marine sediment metagenome</name>
    <dbReference type="NCBI Taxonomy" id="412755"/>
    <lineage>
        <taxon>unclassified sequences</taxon>
        <taxon>metagenomes</taxon>
        <taxon>ecological metagenomes</taxon>
    </lineage>
</organism>
<dbReference type="PANTHER" id="PTHR43094:SF1">
    <property type="entry name" value="AMINOTRANSFERASE CLASS-III"/>
    <property type="match status" value="1"/>
</dbReference>
<dbReference type="Pfam" id="PF00202">
    <property type="entry name" value="Aminotran_3"/>
    <property type="match status" value="1"/>
</dbReference>
<dbReference type="SUPFAM" id="SSF53383">
    <property type="entry name" value="PLP-dependent transferases"/>
    <property type="match status" value="1"/>
</dbReference>
<evidence type="ECO:0008006" key="5">
    <source>
        <dbReference type="Google" id="ProtNLM"/>
    </source>
</evidence>
<keyword evidence="3" id="KW-0663">Pyridoxal phosphate</keyword>